<evidence type="ECO:0000313" key="2">
    <source>
        <dbReference type="Proteomes" id="UP000029223"/>
    </source>
</evidence>
<dbReference type="EMBL" id="BBMS01000033">
    <property type="protein sequence ID" value="GAL27742.1"/>
    <property type="molecule type" value="Genomic_DNA"/>
</dbReference>
<accession>A0ABQ0JG64</accession>
<dbReference type="Proteomes" id="UP000029223">
    <property type="component" value="Unassembled WGS sequence"/>
</dbReference>
<evidence type="ECO:0000313" key="1">
    <source>
        <dbReference type="EMBL" id="GAL27742.1"/>
    </source>
</evidence>
<name>A0ABQ0JG64_9VIBR</name>
<proteinExistence type="predicted"/>
<gene>
    <name evidence="1" type="ORF">JCM19239_1463</name>
</gene>
<protein>
    <submittedName>
        <fullName evidence="1">Uncharacterized protein</fullName>
    </submittedName>
</protein>
<comment type="caution">
    <text evidence="1">The sequence shown here is derived from an EMBL/GenBank/DDBJ whole genome shotgun (WGS) entry which is preliminary data.</text>
</comment>
<keyword evidence="2" id="KW-1185">Reference proteome</keyword>
<organism evidence="1 2">
    <name type="scientific">Vibrio variabilis</name>
    <dbReference type="NCBI Taxonomy" id="990271"/>
    <lineage>
        <taxon>Bacteria</taxon>
        <taxon>Pseudomonadati</taxon>
        <taxon>Pseudomonadota</taxon>
        <taxon>Gammaproteobacteria</taxon>
        <taxon>Vibrionales</taxon>
        <taxon>Vibrionaceae</taxon>
        <taxon>Vibrio</taxon>
    </lineage>
</organism>
<reference evidence="2" key="1">
    <citation type="submission" date="2014-09" db="EMBL/GenBank/DDBJ databases">
        <title>Vibrio variabilis JCM 19239. (C206) whole genome shotgun sequence.</title>
        <authorList>
            <person name="Sawabe T."/>
            <person name="Meirelles P."/>
            <person name="Nakanishi M."/>
            <person name="Sayaka M."/>
            <person name="Hattori M."/>
            <person name="Ohkuma M."/>
        </authorList>
    </citation>
    <scope>NUCLEOTIDE SEQUENCE [LARGE SCALE GENOMIC DNA]</scope>
    <source>
        <strain evidence="2">JCM 19239</strain>
    </source>
</reference>
<sequence>MSVNGLKTIPLAERLPQYGYPINREMIALDDSKVMATLSLGGSHLKLNQNTP</sequence>